<reference evidence="5 6" key="1">
    <citation type="journal article" date="2017" name="Nat. Commun.">
        <title>In situ click chemistry generation of cyclooxygenase-2 inhibitors.</title>
        <authorList>
            <person name="Bhardwaj A."/>
            <person name="Kaur J."/>
            <person name="Wuest M."/>
            <person name="Wuest F."/>
        </authorList>
    </citation>
    <scope>NUCLEOTIDE SEQUENCE [LARGE SCALE GENOMIC DNA]</scope>
    <source>
        <strain evidence="5">S2_018_000_R2_106</strain>
    </source>
</reference>
<evidence type="ECO:0000313" key="6">
    <source>
        <dbReference type="Proteomes" id="UP000320948"/>
    </source>
</evidence>
<dbReference type="PANTHER" id="PTHR11544">
    <property type="entry name" value="COLD SHOCK DOMAIN CONTAINING PROTEINS"/>
    <property type="match status" value="1"/>
</dbReference>
<evidence type="ECO:0000259" key="4">
    <source>
        <dbReference type="PROSITE" id="PS51857"/>
    </source>
</evidence>
<dbReference type="PIRSF" id="PIRSF002599">
    <property type="entry name" value="Cold_shock_A"/>
    <property type="match status" value="1"/>
</dbReference>
<evidence type="ECO:0000256" key="2">
    <source>
        <dbReference type="ARBA" id="ARBA00022490"/>
    </source>
</evidence>
<dbReference type="Gene3D" id="2.40.50.140">
    <property type="entry name" value="Nucleic acid-binding proteins"/>
    <property type="match status" value="1"/>
</dbReference>
<protein>
    <submittedName>
        <fullName evidence="5">Cold-shock protein</fullName>
    </submittedName>
</protein>
<comment type="subcellular location">
    <subcellularLocation>
        <location evidence="1 3">Cytoplasm</location>
    </subcellularLocation>
</comment>
<dbReference type="InterPro" id="IPR002059">
    <property type="entry name" value="CSP_DNA-bd"/>
</dbReference>
<dbReference type="CDD" id="cd04458">
    <property type="entry name" value="CSP_CDS"/>
    <property type="match status" value="1"/>
</dbReference>
<evidence type="ECO:0000256" key="1">
    <source>
        <dbReference type="ARBA" id="ARBA00004496"/>
    </source>
</evidence>
<feature type="domain" description="CSD" evidence="4">
    <location>
        <begin position="6"/>
        <end position="73"/>
    </location>
</feature>
<dbReference type="GO" id="GO:0003676">
    <property type="term" value="F:nucleic acid binding"/>
    <property type="evidence" value="ECO:0007669"/>
    <property type="project" value="InterPro"/>
</dbReference>
<dbReference type="Pfam" id="PF00313">
    <property type="entry name" value="CSD"/>
    <property type="match status" value="1"/>
</dbReference>
<accession>A0A6N4R9D3</accession>
<organism evidence="5 6">
    <name type="scientific">Blastochloris viridis</name>
    <name type="common">Rhodopseudomonas viridis</name>
    <dbReference type="NCBI Taxonomy" id="1079"/>
    <lineage>
        <taxon>Bacteria</taxon>
        <taxon>Pseudomonadati</taxon>
        <taxon>Pseudomonadota</taxon>
        <taxon>Alphaproteobacteria</taxon>
        <taxon>Hyphomicrobiales</taxon>
        <taxon>Blastochloridaceae</taxon>
        <taxon>Blastochloris</taxon>
    </lineage>
</organism>
<keyword evidence="2" id="KW-0963">Cytoplasm</keyword>
<dbReference type="PRINTS" id="PR00050">
    <property type="entry name" value="COLDSHOCK"/>
</dbReference>
<name>A0A6N4R9D3_BLAVI</name>
<dbReference type="InterPro" id="IPR012156">
    <property type="entry name" value="Cold_shock_CspA"/>
</dbReference>
<sequence>MDNQTRQNGTVKWFDAKKGFGFIKPDNSEKDIFVHITAVQEANIQRLKDNQRISFELVSDSRSNKQSAGKLQLIQE</sequence>
<evidence type="ECO:0000256" key="3">
    <source>
        <dbReference type="RuleBase" id="RU000408"/>
    </source>
</evidence>
<gene>
    <name evidence="5" type="ORF">DI628_05765</name>
</gene>
<dbReference type="SUPFAM" id="SSF50249">
    <property type="entry name" value="Nucleic acid-binding proteins"/>
    <property type="match status" value="1"/>
</dbReference>
<evidence type="ECO:0000313" key="5">
    <source>
        <dbReference type="EMBL" id="TKW60419.1"/>
    </source>
</evidence>
<proteinExistence type="predicted"/>
<dbReference type="InterPro" id="IPR050181">
    <property type="entry name" value="Cold_shock_domain"/>
</dbReference>
<comment type="caution">
    <text evidence="5">The sequence shown here is derived from an EMBL/GenBank/DDBJ whole genome shotgun (WGS) entry which is preliminary data.</text>
</comment>
<dbReference type="PROSITE" id="PS51857">
    <property type="entry name" value="CSD_2"/>
    <property type="match status" value="1"/>
</dbReference>
<dbReference type="PROSITE" id="PS00352">
    <property type="entry name" value="CSD_1"/>
    <property type="match status" value="1"/>
</dbReference>
<dbReference type="InterPro" id="IPR011129">
    <property type="entry name" value="CSD"/>
</dbReference>
<dbReference type="InterPro" id="IPR012340">
    <property type="entry name" value="NA-bd_OB-fold"/>
</dbReference>
<dbReference type="Proteomes" id="UP000320948">
    <property type="component" value="Unassembled WGS sequence"/>
</dbReference>
<dbReference type="SMART" id="SM00357">
    <property type="entry name" value="CSP"/>
    <property type="match status" value="1"/>
</dbReference>
<dbReference type="EMBL" id="VAFM01000002">
    <property type="protein sequence ID" value="TKW60419.1"/>
    <property type="molecule type" value="Genomic_DNA"/>
</dbReference>
<dbReference type="AlphaFoldDB" id="A0A6N4R9D3"/>
<dbReference type="InterPro" id="IPR019844">
    <property type="entry name" value="CSD_CS"/>
</dbReference>
<dbReference type="GO" id="GO:0005829">
    <property type="term" value="C:cytosol"/>
    <property type="evidence" value="ECO:0007669"/>
    <property type="project" value="UniProtKB-ARBA"/>
</dbReference>